<organism evidence="2 3">
    <name type="scientific">Cinchona calisaya</name>
    <dbReference type="NCBI Taxonomy" id="153742"/>
    <lineage>
        <taxon>Eukaryota</taxon>
        <taxon>Viridiplantae</taxon>
        <taxon>Streptophyta</taxon>
        <taxon>Embryophyta</taxon>
        <taxon>Tracheophyta</taxon>
        <taxon>Spermatophyta</taxon>
        <taxon>Magnoliopsida</taxon>
        <taxon>eudicotyledons</taxon>
        <taxon>Gunneridae</taxon>
        <taxon>Pentapetalae</taxon>
        <taxon>asterids</taxon>
        <taxon>lamiids</taxon>
        <taxon>Gentianales</taxon>
        <taxon>Rubiaceae</taxon>
        <taxon>Cinchonoideae</taxon>
        <taxon>Cinchoneae</taxon>
        <taxon>Cinchona</taxon>
    </lineage>
</organism>
<reference evidence="2 3" key="1">
    <citation type="submission" date="2024-11" db="EMBL/GenBank/DDBJ databases">
        <title>A near-complete genome assembly of Cinchona calisaya.</title>
        <authorList>
            <person name="Lian D.C."/>
            <person name="Zhao X.W."/>
            <person name="Wei L."/>
        </authorList>
    </citation>
    <scope>NUCLEOTIDE SEQUENCE [LARGE SCALE GENOMIC DNA]</scope>
    <source>
        <tissue evidence="2">Nenye</tissue>
    </source>
</reference>
<sequence length="92" mass="10298">MGVSRNNWRSKRHSSSSSIFIFLKYTNGSLGDNGSSTVGASNIHSSYGILRRSHQDLFPFVRYSGKVLTTRGRGSGKFFDGNRSNRNHRESL</sequence>
<proteinExistence type="predicted"/>
<accession>A0ABD2Z269</accession>
<protein>
    <recommendedName>
        <fullName evidence="4">Ribosomal protein L2</fullName>
    </recommendedName>
</protein>
<evidence type="ECO:0000313" key="2">
    <source>
        <dbReference type="EMBL" id="KAL3513496.1"/>
    </source>
</evidence>
<evidence type="ECO:0000256" key="1">
    <source>
        <dbReference type="SAM" id="MobiDB-lite"/>
    </source>
</evidence>
<name>A0ABD2Z269_9GENT</name>
<dbReference type="EMBL" id="JBJUIK010000011">
    <property type="protein sequence ID" value="KAL3513496.1"/>
    <property type="molecule type" value="Genomic_DNA"/>
</dbReference>
<evidence type="ECO:0000313" key="3">
    <source>
        <dbReference type="Proteomes" id="UP001630127"/>
    </source>
</evidence>
<evidence type="ECO:0008006" key="4">
    <source>
        <dbReference type="Google" id="ProtNLM"/>
    </source>
</evidence>
<dbReference type="AlphaFoldDB" id="A0ABD2Z269"/>
<feature type="region of interest" description="Disordered" evidence="1">
    <location>
        <begin position="72"/>
        <end position="92"/>
    </location>
</feature>
<keyword evidence="3" id="KW-1185">Reference proteome</keyword>
<comment type="caution">
    <text evidence="2">The sequence shown here is derived from an EMBL/GenBank/DDBJ whole genome shotgun (WGS) entry which is preliminary data.</text>
</comment>
<dbReference type="Proteomes" id="UP001630127">
    <property type="component" value="Unassembled WGS sequence"/>
</dbReference>
<gene>
    <name evidence="2" type="ORF">ACH5RR_026213</name>
</gene>